<protein>
    <submittedName>
        <fullName evidence="2">Uncharacterized protein</fullName>
    </submittedName>
</protein>
<keyword evidence="1" id="KW-0732">Signal</keyword>
<dbReference type="HOGENOM" id="CLU_1337630_0_0_1"/>
<evidence type="ECO:0000313" key="2">
    <source>
        <dbReference type="EMBL" id="EPQ54174.1"/>
    </source>
</evidence>
<organism evidence="2 3">
    <name type="scientific">Gloeophyllum trabeum (strain ATCC 11539 / FP-39264 / Madison 617)</name>
    <name type="common">Brown rot fungus</name>
    <dbReference type="NCBI Taxonomy" id="670483"/>
    <lineage>
        <taxon>Eukaryota</taxon>
        <taxon>Fungi</taxon>
        <taxon>Dikarya</taxon>
        <taxon>Basidiomycota</taxon>
        <taxon>Agaricomycotina</taxon>
        <taxon>Agaricomycetes</taxon>
        <taxon>Gloeophyllales</taxon>
        <taxon>Gloeophyllaceae</taxon>
        <taxon>Gloeophyllum</taxon>
    </lineage>
</organism>
<gene>
    <name evidence="2" type="ORF">GLOTRDRAFT_94524</name>
</gene>
<evidence type="ECO:0000256" key="1">
    <source>
        <dbReference type="SAM" id="SignalP"/>
    </source>
</evidence>
<feature type="chain" id="PRO_5004544141" evidence="1">
    <location>
        <begin position="19"/>
        <end position="205"/>
    </location>
</feature>
<dbReference type="KEGG" id="gtr:GLOTRDRAFT_94524"/>
<accession>S7RN52</accession>
<dbReference type="Proteomes" id="UP000030669">
    <property type="component" value="Unassembled WGS sequence"/>
</dbReference>
<name>S7RN52_GLOTA</name>
<sequence>MYLEPFAVITVSIAIVAAAPPGPSSSDGGNYTRNVSNASPVRVATTLSTYTDTEYFETLLSTSPYLTVLPTTIVWTESPALPVSSGDATGSICSCPFTPASSATPSSSGAGGNNTVSSSTYTLTLSYQTTMASSPYKTVLPTTMIWTQMVALPTAVSSTSSSGVCSCSTTPSSSAPNTNVLNSSGVNNSSVFSTGTAYVTTSTDV</sequence>
<keyword evidence="3" id="KW-1185">Reference proteome</keyword>
<reference evidence="2 3" key="1">
    <citation type="journal article" date="2012" name="Science">
        <title>The Paleozoic origin of enzymatic lignin decomposition reconstructed from 31 fungal genomes.</title>
        <authorList>
            <person name="Floudas D."/>
            <person name="Binder M."/>
            <person name="Riley R."/>
            <person name="Barry K."/>
            <person name="Blanchette R.A."/>
            <person name="Henrissat B."/>
            <person name="Martinez A.T."/>
            <person name="Otillar R."/>
            <person name="Spatafora J.W."/>
            <person name="Yadav J.S."/>
            <person name="Aerts A."/>
            <person name="Benoit I."/>
            <person name="Boyd A."/>
            <person name="Carlson A."/>
            <person name="Copeland A."/>
            <person name="Coutinho P.M."/>
            <person name="de Vries R.P."/>
            <person name="Ferreira P."/>
            <person name="Findley K."/>
            <person name="Foster B."/>
            <person name="Gaskell J."/>
            <person name="Glotzer D."/>
            <person name="Gorecki P."/>
            <person name="Heitman J."/>
            <person name="Hesse C."/>
            <person name="Hori C."/>
            <person name="Igarashi K."/>
            <person name="Jurgens J.A."/>
            <person name="Kallen N."/>
            <person name="Kersten P."/>
            <person name="Kohler A."/>
            <person name="Kuees U."/>
            <person name="Kumar T.K.A."/>
            <person name="Kuo A."/>
            <person name="LaButti K."/>
            <person name="Larrondo L.F."/>
            <person name="Lindquist E."/>
            <person name="Ling A."/>
            <person name="Lombard V."/>
            <person name="Lucas S."/>
            <person name="Lundell T."/>
            <person name="Martin R."/>
            <person name="McLaughlin D.J."/>
            <person name="Morgenstern I."/>
            <person name="Morin E."/>
            <person name="Murat C."/>
            <person name="Nagy L.G."/>
            <person name="Nolan M."/>
            <person name="Ohm R.A."/>
            <person name="Patyshakuliyeva A."/>
            <person name="Rokas A."/>
            <person name="Ruiz-Duenas F.J."/>
            <person name="Sabat G."/>
            <person name="Salamov A."/>
            <person name="Samejima M."/>
            <person name="Schmutz J."/>
            <person name="Slot J.C."/>
            <person name="St John F."/>
            <person name="Stenlid J."/>
            <person name="Sun H."/>
            <person name="Sun S."/>
            <person name="Syed K."/>
            <person name="Tsang A."/>
            <person name="Wiebenga A."/>
            <person name="Young D."/>
            <person name="Pisabarro A."/>
            <person name="Eastwood D.C."/>
            <person name="Martin F."/>
            <person name="Cullen D."/>
            <person name="Grigoriev I.V."/>
            <person name="Hibbett D.S."/>
        </authorList>
    </citation>
    <scope>NUCLEOTIDE SEQUENCE [LARGE SCALE GENOMIC DNA]</scope>
    <source>
        <strain evidence="2 3">ATCC 11539</strain>
    </source>
</reference>
<evidence type="ECO:0000313" key="3">
    <source>
        <dbReference type="Proteomes" id="UP000030669"/>
    </source>
</evidence>
<feature type="signal peptide" evidence="1">
    <location>
        <begin position="1"/>
        <end position="18"/>
    </location>
</feature>
<dbReference type="EMBL" id="KB469304">
    <property type="protein sequence ID" value="EPQ54174.1"/>
    <property type="molecule type" value="Genomic_DNA"/>
</dbReference>
<dbReference type="AlphaFoldDB" id="S7RN52"/>
<dbReference type="RefSeq" id="XP_007867495.1">
    <property type="nucleotide sequence ID" value="XM_007869304.1"/>
</dbReference>
<dbReference type="GeneID" id="19309612"/>
<proteinExistence type="predicted"/>